<dbReference type="InterPro" id="IPR036390">
    <property type="entry name" value="WH_DNA-bd_sf"/>
</dbReference>
<evidence type="ECO:0000256" key="1">
    <source>
        <dbReference type="ARBA" id="ARBA00009437"/>
    </source>
</evidence>
<dbReference type="InterPro" id="IPR005119">
    <property type="entry name" value="LysR_subst-bd"/>
</dbReference>
<dbReference type="InterPro" id="IPR036388">
    <property type="entry name" value="WH-like_DNA-bd_sf"/>
</dbReference>
<dbReference type="Pfam" id="PF03466">
    <property type="entry name" value="LysR_substrate"/>
    <property type="match status" value="1"/>
</dbReference>
<dbReference type="SUPFAM" id="SSF46785">
    <property type="entry name" value="Winged helix' DNA-binding domain"/>
    <property type="match status" value="1"/>
</dbReference>
<protein>
    <submittedName>
        <fullName evidence="6">Putative LysR-family transcriptional regulator</fullName>
    </submittedName>
</protein>
<sequence length="318" mass="33865">MTPTQLRAYSAVVRFGSVKRAAAQLAVSESAVSLHIGQLRKELGDQLFSRSATGLTFTPGGLRLASRATEMLGLQDITVLEVSAAGQGRRLLRVGASSLFGEHAAPGLIELFANRAADLDLELSVRNPGSFTEALVERTVDIAIGPPPPLADPAVTSRPVMYYRIVTVASPDHPLAATQPSMRQLREQTWLLGPSAVADSGAIRTLVRRIGVPDDRQQIFQSHAAALEEAKRGRGVAPALSFAVAPEVRKGHLVSFCGGPASLEEVWHSITLAEPATPSAAAELARFASTPRAIQAMMRGTGISKTRFRPSVHVTLWS</sequence>
<dbReference type="STRING" id="512565.AMIS_57750"/>
<dbReference type="AlphaFoldDB" id="I0HDA8"/>
<dbReference type="Gene3D" id="3.40.190.10">
    <property type="entry name" value="Periplasmic binding protein-like II"/>
    <property type="match status" value="2"/>
</dbReference>
<comment type="similarity">
    <text evidence="1">Belongs to the LysR transcriptional regulatory family.</text>
</comment>
<dbReference type="GO" id="GO:0000976">
    <property type="term" value="F:transcription cis-regulatory region binding"/>
    <property type="evidence" value="ECO:0007669"/>
    <property type="project" value="TreeGrafter"/>
</dbReference>
<evidence type="ECO:0000259" key="5">
    <source>
        <dbReference type="PROSITE" id="PS50931"/>
    </source>
</evidence>
<dbReference type="PROSITE" id="PS50931">
    <property type="entry name" value="HTH_LYSR"/>
    <property type="match status" value="1"/>
</dbReference>
<dbReference type="OrthoDB" id="4512679at2"/>
<keyword evidence="7" id="KW-1185">Reference proteome</keyword>
<evidence type="ECO:0000313" key="6">
    <source>
        <dbReference type="EMBL" id="BAL90995.1"/>
    </source>
</evidence>
<gene>
    <name evidence="6" type="ordered locus">AMIS_57750</name>
</gene>
<evidence type="ECO:0000256" key="4">
    <source>
        <dbReference type="ARBA" id="ARBA00023163"/>
    </source>
</evidence>
<dbReference type="Gene3D" id="1.10.10.10">
    <property type="entry name" value="Winged helix-like DNA-binding domain superfamily/Winged helix DNA-binding domain"/>
    <property type="match status" value="1"/>
</dbReference>
<dbReference type="InterPro" id="IPR000847">
    <property type="entry name" value="LysR_HTH_N"/>
</dbReference>
<keyword evidence="2" id="KW-0805">Transcription regulation</keyword>
<keyword evidence="4" id="KW-0804">Transcription</keyword>
<feature type="domain" description="HTH lysR-type" evidence="5">
    <location>
        <begin position="1"/>
        <end position="58"/>
    </location>
</feature>
<dbReference type="PRINTS" id="PR00039">
    <property type="entry name" value="HTHLYSR"/>
</dbReference>
<accession>I0HDA8</accession>
<proteinExistence type="inferred from homology"/>
<dbReference type="eggNOG" id="COG0583">
    <property type="taxonomic scope" value="Bacteria"/>
</dbReference>
<dbReference type="HOGENOM" id="CLU_076586_0_0_11"/>
<dbReference type="EMBL" id="AP012319">
    <property type="protein sequence ID" value="BAL90995.1"/>
    <property type="molecule type" value="Genomic_DNA"/>
</dbReference>
<dbReference type="PANTHER" id="PTHR30126">
    <property type="entry name" value="HTH-TYPE TRANSCRIPTIONAL REGULATOR"/>
    <property type="match status" value="1"/>
</dbReference>
<dbReference type="GO" id="GO:0003700">
    <property type="term" value="F:DNA-binding transcription factor activity"/>
    <property type="evidence" value="ECO:0007669"/>
    <property type="project" value="InterPro"/>
</dbReference>
<evidence type="ECO:0000256" key="2">
    <source>
        <dbReference type="ARBA" id="ARBA00023015"/>
    </source>
</evidence>
<keyword evidence="3" id="KW-0238">DNA-binding</keyword>
<name>I0HDA8_ACTM4</name>
<evidence type="ECO:0000256" key="3">
    <source>
        <dbReference type="ARBA" id="ARBA00023125"/>
    </source>
</evidence>
<dbReference type="RefSeq" id="WP_014445883.1">
    <property type="nucleotide sequence ID" value="NC_017093.1"/>
</dbReference>
<evidence type="ECO:0000313" key="7">
    <source>
        <dbReference type="Proteomes" id="UP000007882"/>
    </source>
</evidence>
<dbReference type="PANTHER" id="PTHR30126:SF39">
    <property type="entry name" value="HTH-TYPE TRANSCRIPTIONAL REGULATOR CYSL"/>
    <property type="match status" value="1"/>
</dbReference>
<dbReference type="SUPFAM" id="SSF53850">
    <property type="entry name" value="Periplasmic binding protein-like II"/>
    <property type="match status" value="1"/>
</dbReference>
<reference evidence="6 7" key="1">
    <citation type="submission" date="2012-02" db="EMBL/GenBank/DDBJ databases">
        <title>Complete genome sequence of Actinoplanes missouriensis 431 (= NBRC 102363).</title>
        <authorList>
            <person name="Ohnishi Y."/>
            <person name="Ishikawa J."/>
            <person name="Sekine M."/>
            <person name="Hosoyama A."/>
            <person name="Harada T."/>
            <person name="Narita H."/>
            <person name="Hata T."/>
            <person name="Konno Y."/>
            <person name="Tutikane K."/>
            <person name="Fujita N."/>
            <person name="Horinouchi S."/>
            <person name="Hayakawa M."/>
        </authorList>
    </citation>
    <scope>NUCLEOTIDE SEQUENCE [LARGE SCALE GENOMIC DNA]</scope>
    <source>
        <strain evidence="7">ATCC 14538 / DSM 43046 / CBS 188.64 / JCM 3121 / NBRC 102363 / NCIMB 12654 / NRRL B-3342 / UNCC 431</strain>
    </source>
</reference>
<dbReference type="Proteomes" id="UP000007882">
    <property type="component" value="Chromosome"/>
</dbReference>
<dbReference type="Pfam" id="PF00126">
    <property type="entry name" value="HTH_1"/>
    <property type="match status" value="1"/>
</dbReference>
<dbReference type="KEGG" id="ams:AMIS_57750"/>
<organism evidence="6 7">
    <name type="scientific">Actinoplanes missouriensis (strain ATCC 14538 / DSM 43046 / CBS 188.64 / JCM 3121 / NBRC 102363 / NCIMB 12654 / NRRL B-3342 / UNCC 431)</name>
    <dbReference type="NCBI Taxonomy" id="512565"/>
    <lineage>
        <taxon>Bacteria</taxon>
        <taxon>Bacillati</taxon>
        <taxon>Actinomycetota</taxon>
        <taxon>Actinomycetes</taxon>
        <taxon>Micromonosporales</taxon>
        <taxon>Micromonosporaceae</taxon>
        <taxon>Actinoplanes</taxon>
    </lineage>
</organism>
<dbReference type="PATRIC" id="fig|512565.3.peg.5773"/>